<evidence type="ECO:0000256" key="5">
    <source>
        <dbReference type="ARBA" id="ARBA00022692"/>
    </source>
</evidence>
<evidence type="ECO:0000256" key="3">
    <source>
        <dbReference type="ARBA" id="ARBA00022448"/>
    </source>
</evidence>
<evidence type="ECO:0000256" key="1">
    <source>
        <dbReference type="ARBA" id="ARBA00004141"/>
    </source>
</evidence>
<dbReference type="Proteomes" id="UP001642540">
    <property type="component" value="Unassembled WGS sequence"/>
</dbReference>
<keyword evidence="3 12" id="KW-0813">Transport</keyword>
<keyword evidence="4 12" id="KW-0894">Sodium channel</keyword>
<evidence type="ECO:0000256" key="6">
    <source>
        <dbReference type="ARBA" id="ARBA00022989"/>
    </source>
</evidence>
<comment type="subcellular location">
    <subcellularLocation>
        <location evidence="1">Membrane</location>
        <topology evidence="1">Multi-pass membrane protein</topology>
    </subcellularLocation>
</comment>
<evidence type="ECO:0000256" key="8">
    <source>
        <dbReference type="ARBA" id="ARBA00023065"/>
    </source>
</evidence>
<gene>
    <name evidence="13" type="ORF">ODALV1_LOCUS22541</name>
</gene>
<evidence type="ECO:0000256" key="9">
    <source>
        <dbReference type="ARBA" id="ARBA00023136"/>
    </source>
</evidence>
<keyword evidence="14" id="KW-1185">Reference proteome</keyword>
<dbReference type="Pfam" id="PF00858">
    <property type="entry name" value="ASC"/>
    <property type="match status" value="1"/>
</dbReference>
<evidence type="ECO:0000256" key="11">
    <source>
        <dbReference type="ARBA" id="ARBA00023303"/>
    </source>
</evidence>
<reference evidence="13 14" key="1">
    <citation type="submission" date="2024-08" db="EMBL/GenBank/DDBJ databases">
        <authorList>
            <person name="Cucini C."/>
            <person name="Frati F."/>
        </authorList>
    </citation>
    <scope>NUCLEOTIDE SEQUENCE [LARGE SCALE GENOMIC DNA]</scope>
</reference>
<evidence type="ECO:0000313" key="13">
    <source>
        <dbReference type="EMBL" id="CAL8128776.1"/>
    </source>
</evidence>
<name>A0ABP1RID9_9HEXA</name>
<keyword evidence="7" id="KW-0915">Sodium</keyword>
<protein>
    <recommendedName>
        <fullName evidence="15">Pickpocket protein 28</fullName>
    </recommendedName>
</protein>
<organism evidence="13 14">
    <name type="scientific">Orchesella dallaii</name>
    <dbReference type="NCBI Taxonomy" id="48710"/>
    <lineage>
        <taxon>Eukaryota</taxon>
        <taxon>Metazoa</taxon>
        <taxon>Ecdysozoa</taxon>
        <taxon>Arthropoda</taxon>
        <taxon>Hexapoda</taxon>
        <taxon>Collembola</taxon>
        <taxon>Entomobryomorpha</taxon>
        <taxon>Entomobryoidea</taxon>
        <taxon>Orchesellidae</taxon>
        <taxon>Orchesellinae</taxon>
        <taxon>Orchesella</taxon>
    </lineage>
</organism>
<keyword evidence="8 12" id="KW-0406">Ion transport</keyword>
<dbReference type="PANTHER" id="PTHR11690:SF243">
    <property type="entry name" value="PICKPOCKET 12-RELATED"/>
    <property type="match status" value="1"/>
</dbReference>
<proteinExistence type="inferred from homology"/>
<sequence length="232" mass="26858">MNEWSKWDYEKGFVMPQINVFDMKSHLFYPIRQWGPGKPYGFLMLIDANTDDYYCPMSDAEGIVFTLHNSIEIPHVKEFPSVLDTNKEIYIKVNPDVTFADSDIPDLSSEKRQCYFGNEQTLKLFRPYTRTNCITDCIANRIAKTCNCSYFYMPREKGVRICNTEVESPDGKCVEAVNHYLRTSIKRLICGHCLALCEELDYTYEATMVGLQNLSQIWLNGSTSENNTNPDW</sequence>
<dbReference type="InterPro" id="IPR001873">
    <property type="entry name" value="ENaC"/>
</dbReference>
<evidence type="ECO:0000256" key="10">
    <source>
        <dbReference type="ARBA" id="ARBA00023201"/>
    </source>
</evidence>
<comment type="similarity">
    <text evidence="2 12">Belongs to the amiloride-sensitive sodium channel (TC 1.A.6) family.</text>
</comment>
<evidence type="ECO:0000313" key="14">
    <source>
        <dbReference type="Proteomes" id="UP001642540"/>
    </source>
</evidence>
<dbReference type="Gene3D" id="1.10.287.820">
    <property type="entry name" value="Acid-sensing ion channel domain"/>
    <property type="match status" value="1"/>
</dbReference>
<dbReference type="PANTHER" id="PTHR11690">
    <property type="entry name" value="AMILORIDE-SENSITIVE SODIUM CHANNEL-RELATED"/>
    <property type="match status" value="1"/>
</dbReference>
<dbReference type="PROSITE" id="PS01206">
    <property type="entry name" value="ASC"/>
    <property type="match status" value="1"/>
</dbReference>
<keyword evidence="6" id="KW-1133">Transmembrane helix</keyword>
<comment type="caution">
    <text evidence="13">The sequence shown here is derived from an EMBL/GenBank/DDBJ whole genome shotgun (WGS) entry which is preliminary data.</text>
</comment>
<dbReference type="InterPro" id="IPR020903">
    <property type="entry name" value="ENaC_CS"/>
</dbReference>
<evidence type="ECO:0000256" key="4">
    <source>
        <dbReference type="ARBA" id="ARBA00022461"/>
    </source>
</evidence>
<keyword evidence="9" id="KW-0472">Membrane</keyword>
<keyword evidence="10 12" id="KW-0739">Sodium transport</keyword>
<accession>A0ABP1RID9</accession>
<evidence type="ECO:0000256" key="7">
    <source>
        <dbReference type="ARBA" id="ARBA00023053"/>
    </source>
</evidence>
<keyword evidence="5 12" id="KW-0812">Transmembrane</keyword>
<evidence type="ECO:0008006" key="15">
    <source>
        <dbReference type="Google" id="ProtNLM"/>
    </source>
</evidence>
<dbReference type="PRINTS" id="PR01078">
    <property type="entry name" value="AMINACHANNEL"/>
</dbReference>
<evidence type="ECO:0000256" key="12">
    <source>
        <dbReference type="RuleBase" id="RU000679"/>
    </source>
</evidence>
<dbReference type="EMBL" id="CAXLJM020000075">
    <property type="protein sequence ID" value="CAL8128776.1"/>
    <property type="molecule type" value="Genomic_DNA"/>
</dbReference>
<keyword evidence="11 12" id="KW-0407">Ion channel</keyword>
<evidence type="ECO:0000256" key="2">
    <source>
        <dbReference type="ARBA" id="ARBA00007193"/>
    </source>
</evidence>